<dbReference type="AlphaFoldDB" id="A0A0A9E809"/>
<name>A0A0A9E809_ARUDO</name>
<dbReference type="EMBL" id="GBRH01205808">
    <property type="protein sequence ID" value="JAD92087.1"/>
    <property type="molecule type" value="Transcribed_RNA"/>
</dbReference>
<sequence>MYMAELFRSYMQSIYISPYVGHPGWKILMKF</sequence>
<accession>A0A0A9E809</accession>
<proteinExistence type="predicted"/>
<organism evidence="1">
    <name type="scientific">Arundo donax</name>
    <name type="common">Giant reed</name>
    <name type="synonym">Donax arundinaceus</name>
    <dbReference type="NCBI Taxonomy" id="35708"/>
    <lineage>
        <taxon>Eukaryota</taxon>
        <taxon>Viridiplantae</taxon>
        <taxon>Streptophyta</taxon>
        <taxon>Embryophyta</taxon>
        <taxon>Tracheophyta</taxon>
        <taxon>Spermatophyta</taxon>
        <taxon>Magnoliopsida</taxon>
        <taxon>Liliopsida</taxon>
        <taxon>Poales</taxon>
        <taxon>Poaceae</taxon>
        <taxon>PACMAD clade</taxon>
        <taxon>Arundinoideae</taxon>
        <taxon>Arundineae</taxon>
        <taxon>Arundo</taxon>
    </lineage>
</organism>
<protein>
    <submittedName>
        <fullName evidence="1">Uncharacterized protein</fullName>
    </submittedName>
</protein>
<reference evidence="1" key="2">
    <citation type="journal article" date="2015" name="Data Brief">
        <title>Shoot transcriptome of the giant reed, Arundo donax.</title>
        <authorList>
            <person name="Barrero R.A."/>
            <person name="Guerrero F.D."/>
            <person name="Moolhuijzen P."/>
            <person name="Goolsby J.A."/>
            <person name="Tidwell J."/>
            <person name="Bellgard S.E."/>
            <person name="Bellgard M.I."/>
        </authorList>
    </citation>
    <scope>NUCLEOTIDE SEQUENCE</scope>
    <source>
        <tissue evidence="1">Shoot tissue taken approximately 20 cm above the soil surface</tissue>
    </source>
</reference>
<reference evidence="1" key="1">
    <citation type="submission" date="2014-09" db="EMBL/GenBank/DDBJ databases">
        <authorList>
            <person name="Magalhaes I.L.F."/>
            <person name="Oliveira U."/>
            <person name="Santos F.R."/>
            <person name="Vidigal T.H.D.A."/>
            <person name="Brescovit A.D."/>
            <person name="Santos A.J."/>
        </authorList>
    </citation>
    <scope>NUCLEOTIDE SEQUENCE</scope>
    <source>
        <tissue evidence="1">Shoot tissue taken approximately 20 cm above the soil surface</tissue>
    </source>
</reference>
<evidence type="ECO:0000313" key="1">
    <source>
        <dbReference type="EMBL" id="JAD92087.1"/>
    </source>
</evidence>